<dbReference type="InterPro" id="IPR012336">
    <property type="entry name" value="Thioredoxin-like_fold"/>
</dbReference>
<dbReference type="OrthoDB" id="9811036at2"/>
<dbReference type="PANTHER" id="PTHR15337">
    <property type="entry name" value="ANTERIOR GRADIENT PROTEIN-RELATED"/>
    <property type="match status" value="1"/>
</dbReference>
<accession>A0A3P3WIC3</accession>
<dbReference type="PROSITE" id="PS00194">
    <property type="entry name" value="THIOREDOXIN_1"/>
    <property type="match status" value="1"/>
</dbReference>
<dbReference type="InterPro" id="IPR051099">
    <property type="entry name" value="AGR/TXD"/>
</dbReference>
<keyword evidence="1 3" id="KW-0732">Signal</keyword>
<dbReference type="Pfam" id="PF13098">
    <property type="entry name" value="Thioredoxin_2"/>
    <property type="match status" value="1"/>
</dbReference>
<evidence type="ECO:0000313" key="5">
    <source>
        <dbReference type="EMBL" id="RRJ93759.1"/>
    </source>
</evidence>
<sequence>MKKLLLVLLLAVGSYATVQAQEIKWMSLDEALAAQKKKPKPIFMDVYTDWCGPCKMLDKNTFQTKEVSEYINKNYYAVKFNAEGNSEVTYKGKKYTNPKFDPARKGRNGVHDFTMFLKVQGYPSMYILDKKGEVQSPIVGYHTPEQLLPLIKA</sequence>
<proteinExistence type="predicted"/>
<dbReference type="InterPro" id="IPR017937">
    <property type="entry name" value="Thioredoxin_CS"/>
</dbReference>
<evidence type="ECO:0000256" key="1">
    <source>
        <dbReference type="ARBA" id="ARBA00022729"/>
    </source>
</evidence>
<reference evidence="5 6" key="1">
    <citation type="submission" date="2018-11" db="EMBL/GenBank/DDBJ databases">
        <title>Flavobacterium sp. nov., YIM 102600 draft genome.</title>
        <authorList>
            <person name="Li G."/>
            <person name="Jiang Y."/>
        </authorList>
    </citation>
    <scope>NUCLEOTIDE SEQUENCE [LARGE SCALE GENOMIC DNA]</scope>
    <source>
        <strain evidence="5 6">YIM 102600</strain>
    </source>
</reference>
<evidence type="ECO:0000259" key="4">
    <source>
        <dbReference type="PROSITE" id="PS51352"/>
    </source>
</evidence>
<dbReference type="RefSeq" id="WP_125011538.1">
    <property type="nucleotide sequence ID" value="NZ_RQVR01000002.1"/>
</dbReference>
<feature type="signal peptide" evidence="3">
    <location>
        <begin position="1"/>
        <end position="20"/>
    </location>
</feature>
<dbReference type="InterPro" id="IPR013766">
    <property type="entry name" value="Thioredoxin_domain"/>
</dbReference>
<dbReference type="InterPro" id="IPR036249">
    <property type="entry name" value="Thioredoxin-like_sf"/>
</dbReference>
<dbReference type="EMBL" id="RQVR01000002">
    <property type="protein sequence ID" value="RRJ93759.1"/>
    <property type="molecule type" value="Genomic_DNA"/>
</dbReference>
<evidence type="ECO:0000256" key="2">
    <source>
        <dbReference type="ARBA" id="ARBA00023284"/>
    </source>
</evidence>
<dbReference type="AlphaFoldDB" id="A0A3P3WIC3"/>
<comment type="caution">
    <text evidence="5">The sequence shown here is derived from an EMBL/GenBank/DDBJ whole genome shotgun (WGS) entry which is preliminary data.</text>
</comment>
<feature type="chain" id="PRO_5018038268" evidence="3">
    <location>
        <begin position="21"/>
        <end position="153"/>
    </location>
</feature>
<gene>
    <name evidence="5" type="ORF">EG849_02660</name>
</gene>
<organism evidence="5 6">
    <name type="scientific">Flavobacterium macacae</name>
    <dbReference type="NCBI Taxonomy" id="2488993"/>
    <lineage>
        <taxon>Bacteria</taxon>
        <taxon>Pseudomonadati</taxon>
        <taxon>Bacteroidota</taxon>
        <taxon>Flavobacteriia</taxon>
        <taxon>Flavobacteriales</taxon>
        <taxon>Flavobacteriaceae</taxon>
        <taxon>Flavobacterium</taxon>
    </lineage>
</organism>
<keyword evidence="2" id="KW-0676">Redox-active center</keyword>
<name>A0A3P3WIC3_9FLAO</name>
<dbReference type="Gene3D" id="3.40.30.10">
    <property type="entry name" value="Glutaredoxin"/>
    <property type="match status" value="1"/>
</dbReference>
<dbReference type="PANTHER" id="PTHR15337:SF11">
    <property type="entry name" value="THIOREDOXIN DOMAIN-CONTAINING PROTEIN"/>
    <property type="match status" value="1"/>
</dbReference>
<protein>
    <submittedName>
        <fullName evidence="5">Thioredoxin family protein</fullName>
    </submittedName>
</protein>
<dbReference type="Proteomes" id="UP000271937">
    <property type="component" value="Unassembled WGS sequence"/>
</dbReference>
<feature type="domain" description="Thioredoxin" evidence="4">
    <location>
        <begin position="4"/>
        <end position="153"/>
    </location>
</feature>
<evidence type="ECO:0000313" key="6">
    <source>
        <dbReference type="Proteomes" id="UP000271937"/>
    </source>
</evidence>
<keyword evidence="6" id="KW-1185">Reference proteome</keyword>
<evidence type="ECO:0000256" key="3">
    <source>
        <dbReference type="SAM" id="SignalP"/>
    </source>
</evidence>
<dbReference type="PROSITE" id="PS51352">
    <property type="entry name" value="THIOREDOXIN_2"/>
    <property type="match status" value="1"/>
</dbReference>
<dbReference type="SUPFAM" id="SSF52833">
    <property type="entry name" value="Thioredoxin-like"/>
    <property type="match status" value="1"/>
</dbReference>